<dbReference type="SUPFAM" id="SSF50998">
    <property type="entry name" value="Quinoprotein alcohol dehydrogenase-like"/>
    <property type="match status" value="1"/>
</dbReference>
<dbReference type="Gene3D" id="2.130.10.10">
    <property type="entry name" value="YVTN repeat-like/Quinoprotein amine dehydrogenase"/>
    <property type="match status" value="1"/>
</dbReference>
<reference evidence="2" key="2">
    <citation type="submission" date="2020-09" db="EMBL/GenBank/DDBJ databases">
        <authorList>
            <person name="Sun Q."/>
            <person name="Kim S."/>
        </authorList>
    </citation>
    <scope>NUCLEOTIDE SEQUENCE</scope>
    <source>
        <strain evidence="2">KCTC 42731</strain>
    </source>
</reference>
<name>A0A919BMY5_9GAMM</name>
<gene>
    <name evidence="2" type="ORF">GCM10017161_31020</name>
</gene>
<accession>A0A919BMY5</accession>
<dbReference type="InterPro" id="IPR002372">
    <property type="entry name" value="PQQ_rpt_dom"/>
</dbReference>
<dbReference type="InterPro" id="IPR015943">
    <property type="entry name" value="WD40/YVTN_repeat-like_dom_sf"/>
</dbReference>
<keyword evidence="3" id="KW-1185">Reference proteome</keyword>
<protein>
    <recommendedName>
        <fullName evidence="1">Pyrrolo-quinoline quinone repeat domain-containing protein</fullName>
    </recommendedName>
</protein>
<dbReference type="Proteomes" id="UP000623842">
    <property type="component" value="Unassembled WGS sequence"/>
</dbReference>
<dbReference type="RefSeq" id="WP_189772454.1">
    <property type="nucleotide sequence ID" value="NZ_BNCK01000007.1"/>
</dbReference>
<evidence type="ECO:0000259" key="1">
    <source>
        <dbReference type="Pfam" id="PF13360"/>
    </source>
</evidence>
<reference evidence="2" key="1">
    <citation type="journal article" date="2014" name="Int. J. Syst. Evol. Microbiol.">
        <title>Complete genome sequence of Corynebacterium casei LMG S-19264T (=DSM 44701T), isolated from a smear-ripened cheese.</title>
        <authorList>
            <consortium name="US DOE Joint Genome Institute (JGI-PGF)"/>
            <person name="Walter F."/>
            <person name="Albersmeier A."/>
            <person name="Kalinowski J."/>
            <person name="Ruckert C."/>
        </authorList>
    </citation>
    <scope>NUCLEOTIDE SEQUENCE</scope>
    <source>
        <strain evidence="2">KCTC 42731</strain>
    </source>
</reference>
<dbReference type="AlphaFoldDB" id="A0A919BMY5"/>
<dbReference type="EMBL" id="BNCK01000007">
    <property type="protein sequence ID" value="GHG00183.1"/>
    <property type="molecule type" value="Genomic_DNA"/>
</dbReference>
<dbReference type="InterPro" id="IPR011047">
    <property type="entry name" value="Quinoprotein_ADH-like_sf"/>
</dbReference>
<sequence>MENLYVGIKGHVVCIEKSSGNEIWRTKLKSADLTNVYYEDNNVYAYAYGHLFCLSAANGEIIWENDLKGLGYGACIIAGQQNVTTMSDQNNAASAASVAAIVAATSVTVAGDGGS</sequence>
<proteinExistence type="predicted"/>
<evidence type="ECO:0000313" key="2">
    <source>
        <dbReference type="EMBL" id="GHG00183.1"/>
    </source>
</evidence>
<evidence type="ECO:0000313" key="3">
    <source>
        <dbReference type="Proteomes" id="UP000623842"/>
    </source>
</evidence>
<organism evidence="2 3">
    <name type="scientific">Thalassotalea marina</name>
    <dbReference type="NCBI Taxonomy" id="1673741"/>
    <lineage>
        <taxon>Bacteria</taxon>
        <taxon>Pseudomonadati</taxon>
        <taxon>Pseudomonadota</taxon>
        <taxon>Gammaproteobacteria</taxon>
        <taxon>Alteromonadales</taxon>
        <taxon>Colwelliaceae</taxon>
        <taxon>Thalassotalea</taxon>
    </lineage>
</organism>
<comment type="caution">
    <text evidence="2">The sequence shown here is derived from an EMBL/GenBank/DDBJ whole genome shotgun (WGS) entry which is preliminary data.</text>
</comment>
<dbReference type="Pfam" id="PF13360">
    <property type="entry name" value="PQQ_2"/>
    <property type="match status" value="1"/>
</dbReference>
<feature type="domain" description="Pyrrolo-quinoline quinone repeat" evidence="1">
    <location>
        <begin position="9"/>
        <end position="90"/>
    </location>
</feature>